<feature type="region of interest" description="Disordered" evidence="1">
    <location>
        <begin position="32"/>
        <end position="72"/>
    </location>
</feature>
<dbReference type="Proteomes" id="UP000299102">
    <property type="component" value="Unassembled WGS sequence"/>
</dbReference>
<proteinExistence type="predicted"/>
<name>A0A4C1XCL6_EUMVA</name>
<comment type="caution">
    <text evidence="2">The sequence shown here is derived from an EMBL/GenBank/DDBJ whole genome shotgun (WGS) entry which is preliminary data.</text>
</comment>
<evidence type="ECO:0000313" key="2">
    <source>
        <dbReference type="EMBL" id="GBP60682.1"/>
    </source>
</evidence>
<reference evidence="2 3" key="1">
    <citation type="journal article" date="2019" name="Commun. Biol.">
        <title>The bagworm genome reveals a unique fibroin gene that provides high tensile strength.</title>
        <authorList>
            <person name="Kono N."/>
            <person name="Nakamura H."/>
            <person name="Ohtoshi R."/>
            <person name="Tomita M."/>
            <person name="Numata K."/>
            <person name="Arakawa K."/>
        </authorList>
    </citation>
    <scope>NUCLEOTIDE SEQUENCE [LARGE SCALE GENOMIC DNA]</scope>
</reference>
<evidence type="ECO:0000256" key="1">
    <source>
        <dbReference type="SAM" id="MobiDB-lite"/>
    </source>
</evidence>
<sequence length="72" mass="7996">MPPPSLSFPHYHHKHHPIPIQEVRNRWVAGLSGTPSGLRVSMTDSEALESRRSSPPMDTCKLKSNHQCVAGL</sequence>
<dbReference type="EMBL" id="BGZK01000793">
    <property type="protein sequence ID" value="GBP60682.1"/>
    <property type="molecule type" value="Genomic_DNA"/>
</dbReference>
<dbReference type="AlphaFoldDB" id="A0A4C1XCL6"/>
<protein>
    <submittedName>
        <fullName evidence="2">Uncharacterized protein</fullName>
    </submittedName>
</protein>
<gene>
    <name evidence="2" type="ORF">EVAR_55752_1</name>
</gene>
<accession>A0A4C1XCL6</accession>
<organism evidence="2 3">
    <name type="scientific">Eumeta variegata</name>
    <name type="common">Bagworm moth</name>
    <name type="synonym">Eumeta japonica</name>
    <dbReference type="NCBI Taxonomy" id="151549"/>
    <lineage>
        <taxon>Eukaryota</taxon>
        <taxon>Metazoa</taxon>
        <taxon>Ecdysozoa</taxon>
        <taxon>Arthropoda</taxon>
        <taxon>Hexapoda</taxon>
        <taxon>Insecta</taxon>
        <taxon>Pterygota</taxon>
        <taxon>Neoptera</taxon>
        <taxon>Endopterygota</taxon>
        <taxon>Lepidoptera</taxon>
        <taxon>Glossata</taxon>
        <taxon>Ditrysia</taxon>
        <taxon>Tineoidea</taxon>
        <taxon>Psychidae</taxon>
        <taxon>Oiketicinae</taxon>
        <taxon>Eumeta</taxon>
    </lineage>
</organism>
<evidence type="ECO:0000313" key="3">
    <source>
        <dbReference type="Proteomes" id="UP000299102"/>
    </source>
</evidence>
<keyword evidence="3" id="KW-1185">Reference proteome</keyword>